<keyword evidence="2" id="KW-0472">Membrane</keyword>
<dbReference type="Proteomes" id="UP000324222">
    <property type="component" value="Unassembled WGS sequence"/>
</dbReference>
<feature type="transmembrane region" description="Helical" evidence="2">
    <location>
        <begin position="13"/>
        <end position="32"/>
    </location>
</feature>
<comment type="caution">
    <text evidence="3">The sequence shown here is derived from an EMBL/GenBank/DDBJ whole genome shotgun (WGS) entry which is preliminary data.</text>
</comment>
<evidence type="ECO:0000313" key="3">
    <source>
        <dbReference type="EMBL" id="MPC85753.1"/>
    </source>
</evidence>
<protein>
    <submittedName>
        <fullName evidence="3">Uncharacterized protein</fullName>
    </submittedName>
</protein>
<organism evidence="3 4">
    <name type="scientific">Portunus trituberculatus</name>
    <name type="common">Swimming crab</name>
    <name type="synonym">Neptunus trituberculatus</name>
    <dbReference type="NCBI Taxonomy" id="210409"/>
    <lineage>
        <taxon>Eukaryota</taxon>
        <taxon>Metazoa</taxon>
        <taxon>Ecdysozoa</taxon>
        <taxon>Arthropoda</taxon>
        <taxon>Crustacea</taxon>
        <taxon>Multicrustacea</taxon>
        <taxon>Malacostraca</taxon>
        <taxon>Eumalacostraca</taxon>
        <taxon>Eucarida</taxon>
        <taxon>Decapoda</taxon>
        <taxon>Pleocyemata</taxon>
        <taxon>Brachyura</taxon>
        <taxon>Eubrachyura</taxon>
        <taxon>Portunoidea</taxon>
        <taxon>Portunidae</taxon>
        <taxon>Portuninae</taxon>
        <taxon>Portunus</taxon>
    </lineage>
</organism>
<sequence>MKSIGSAVQLPPLVAQAILFIVVPILGPKIIFGCSIISSRNLPKPAALQETPAAAPPLSLTFASLVATQYPTGTRCQGSLHHKRQGTNRKTKPSR</sequence>
<feature type="region of interest" description="Disordered" evidence="1">
    <location>
        <begin position="73"/>
        <end position="95"/>
    </location>
</feature>
<evidence type="ECO:0000313" key="4">
    <source>
        <dbReference type="Proteomes" id="UP000324222"/>
    </source>
</evidence>
<proteinExistence type="predicted"/>
<gene>
    <name evidence="3" type="ORF">E2C01_080543</name>
</gene>
<feature type="compositionally biased region" description="Basic residues" evidence="1">
    <location>
        <begin position="80"/>
        <end position="95"/>
    </location>
</feature>
<keyword evidence="2" id="KW-1133">Transmembrane helix</keyword>
<evidence type="ECO:0000256" key="2">
    <source>
        <dbReference type="SAM" id="Phobius"/>
    </source>
</evidence>
<reference evidence="3 4" key="1">
    <citation type="submission" date="2019-05" db="EMBL/GenBank/DDBJ databases">
        <title>Another draft genome of Portunus trituberculatus and its Hox gene families provides insights of decapod evolution.</title>
        <authorList>
            <person name="Jeong J.-H."/>
            <person name="Song I."/>
            <person name="Kim S."/>
            <person name="Choi T."/>
            <person name="Kim D."/>
            <person name="Ryu S."/>
            <person name="Kim W."/>
        </authorList>
    </citation>
    <scope>NUCLEOTIDE SEQUENCE [LARGE SCALE GENOMIC DNA]</scope>
    <source>
        <tissue evidence="3">Muscle</tissue>
    </source>
</reference>
<dbReference type="AlphaFoldDB" id="A0A5B7ITR2"/>
<keyword evidence="4" id="KW-1185">Reference proteome</keyword>
<dbReference type="EMBL" id="VSRR010069454">
    <property type="protein sequence ID" value="MPC85753.1"/>
    <property type="molecule type" value="Genomic_DNA"/>
</dbReference>
<keyword evidence="2" id="KW-0812">Transmembrane</keyword>
<evidence type="ECO:0000256" key="1">
    <source>
        <dbReference type="SAM" id="MobiDB-lite"/>
    </source>
</evidence>
<accession>A0A5B7ITR2</accession>
<name>A0A5B7ITR2_PORTR</name>